<evidence type="ECO:0000313" key="2">
    <source>
        <dbReference type="Proteomes" id="UP001157353"/>
    </source>
</evidence>
<reference evidence="2" key="1">
    <citation type="journal article" date="2019" name="Int. J. Syst. Evol. Microbiol.">
        <title>The Global Catalogue of Microorganisms (GCM) 10K type strain sequencing project: providing services to taxonomists for standard genome sequencing and annotation.</title>
        <authorList>
            <consortium name="The Broad Institute Genomics Platform"/>
            <consortium name="The Broad Institute Genome Sequencing Center for Infectious Disease"/>
            <person name="Wu L."/>
            <person name="Ma J."/>
        </authorList>
    </citation>
    <scope>NUCLEOTIDE SEQUENCE [LARGE SCALE GENOMIC DNA]</scope>
    <source>
        <strain evidence="2">NBRC 103166</strain>
    </source>
</reference>
<protein>
    <recommendedName>
        <fullName evidence="3">Transposase</fullName>
    </recommendedName>
</protein>
<evidence type="ECO:0008006" key="3">
    <source>
        <dbReference type="Google" id="ProtNLM"/>
    </source>
</evidence>
<accession>A0ABQ6E534</accession>
<organism evidence="1 2">
    <name type="scientific">Psychromonas marina</name>
    <dbReference type="NCBI Taxonomy" id="88364"/>
    <lineage>
        <taxon>Bacteria</taxon>
        <taxon>Pseudomonadati</taxon>
        <taxon>Pseudomonadota</taxon>
        <taxon>Gammaproteobacteria</taxon>
        <taxon>Alteromonadales</taxon>
        <taxon>Psychromonadaceae</taxon>
        <taxon>Psychromonas</taxon>
    </lineage>
</organism>
<keyword evidence="2" id="KW-1185">Reference proteome</keyword>
<proteinExistence type="predicted"/>
<dbReference type="EMBL" id="BSPQ01000021">
    <property type="protein sequence ID" value="GLS92425.1"/>
    <property type="molecule type" value="Genomic_DNA"/>
</dbReference>
<comment type="caution">
    <text evidence="1">The sequence shown here is derived from an EMBL/GenBank/DDBJ whole genome shotgun (WGS) entry which is preliminary data.</text>
</comment>
<sequence length="103" mass="11977">MATTGLDTYIADTAFRSRNPLFQTSKTYHSEQEKRRLKRSKGRVRLFSSKDFYFNKNSLTCRCPAGKELWLSVKQIETAGRQYVRFAGYLKVFWSSPTGHLTL</sequence>
<dbReference type="Proteomes" id="UP001157353">
    <property type="component" value="Unassembled WGS sequence"/>
</dbReference>
<name>A0ABQ6E534_9GAMM</name>
<gene>
    <name evidence="1" type="ORF">GCM10007916_34960</name>
</gene>
<evidence type="ECO:0000313" key="1">
    <source>
        <dbReference type="EMBL" id="GLS92425.1"/>
    </source>
</evidence>